<keyword evidence="2" id="KW-1185">Reference proteome</keyword>
<dbReference type="RefSeq" id="XP_025415445.1">
    <property type="nucleotide sequence ID" value="XM_025559660.1"/>
</dbReference>
<accession>A0A8B8FYJ9</accession>
<proteinExistence type="predicted"/>
<protein>
    <submittedName>
        <fullName evidence="3">Reticulocyte-binding protein 3-like isoform X1</fullName>
    </submittedName>
</protein>
<gene>
    <name evidence="3" type="primary">LOC112687105</name>
</gene>
<dbReference type="GeneID" id="112687105"/>
<keyword evidence="1" id="KW-0175">Coiled coil</keyword>
<evidence type="ECO:0000313" key="3">
    <source>
        <dbReference type="RefSeq" id="XP_025415445.1"/>
    </source>
</evidence>
<sequence>MDLLIAEMEKLLNLDKEKCDIQGITDEYAGKNIDDLLIEADKIISETLPYFQTSSSLNKVKSSKDFNDIKMSPINKTIANKNNQNDTKKVVFNLKNNFHKVQEQTSEISGKITINKYVIDKEKKKSIGSSSLKNCASLEFEVPKVNFIKTQCQTSSTILENHNRLQTMCNRHDNLANNSKTQDQINKLKLEEELNYYKLKNKELEKNLKLKEEEIRNWEIRYQQLNQYCEMFLKRNIEDTLNSYGYQLNELIDRNMTRESELRNIISNLLEEIEQSHLHYRLKLSEKNEQIRKYLDYIQRILNSVYEFRNKNIKR</sequence>
<dbReference type="Proteomes" id="UP000694846">
    <property type="component" value="Unplaced"/>
</dbReference>
<organism evidence="2 3">
    <name type="scientific">Sipha flava</name>
    <name type="common">yellow sugarcane aphid</name>
    <dbReference type="NCBI Taxonomy" id="143950"/>
    <lineage>
        <taxon>Eukaryota</taxon>
        <taxon>Metazoa</taxon>
        <taxon>Ecdysozoa</taxon>
        <taxon>Arthropoda</taxon>
        <taxon>Hexapoda</taxon>
        <taxon>Insecta</taxon>
        <taxon>Pterygota</taxon>
        <taxon>Neoptera</taxon>
        <taxon>Paraneoptera</taxon>
        <taxon>Hemiptera</taxon>
        <taxon>Sternorrhyncha</taxon>
        <taxon>Aphidomorpha</taxon>
        <taxon>Aphidoidea</taxon>
        <taxon>Aphididae</taxon>
        <taxon>Sipha</taxon>
    </lineage>
</organism>
<name>A0A8B8FYJ9_9HEMI</name>
<dbReference type="AlphaFoldDB" id="A0A8B8FYJ9"/>
<dbReference type="OrthoDB" id="6627199at2759"/>
<feature type="coiled-coil region" evidence="1">
    <location>
        <begin position="187"/>
        <end position="228"/>
    </location>
</feature>
<evidence type="ECO:0000256" key="1">
    <source>
        <dbReference type="SAM" id="Coils"/>
    </source>
</evidence>
<reference evidence="3" key="1">
    <citation type="submission" date="2025-08" db="UniProtKB">
        <authorList>
            <consortium name="RefSeq"/>
        </authorList>
    </citation>
    <scope>IDENTIFICATION</scope>
    <source>
        <tissue evidence="3">Whole body</tissue>
    </source>
</reference>
<evidence type="ECO:0000313" key="2">
    <source>
        <dbReference type="Proteomes" id="UP000694846"/>
    </source>
</evidence>